<protein>
    <recommendedName>
        <fullName evidence="3">F-box domain-containing protein</fullName>
    </recommendedName>
</protein>
<reference evidence="1" key="2">
    <citation type="journal article" date="2023" name="IMA Fungus">
        <title>Comparative genomic study of the Penicillium genus elucidates a diverse pangenome and 15 lateral gene transfer events.</title>
        <authorList>
            <person name="Petersen C."/>
            <person name="Sorensen T."/>
            <person name="Nielsen M.R."/>
            <person name="Sondergaard T.E."/>
            <person name="Sorensen J.L."/>
            <person name="Fitzpatrick D.A."/>
            <person name="Frisvad J.C."/>
            <person name="Nielsen K.L."/>
        </authorList>
    </citation>
    <scope>NUCLEOTIDE SEQUENCE</scope>
    <source>
        <strain evidence="1">IBT 30069</strain>
    </source>
</reference>
<keyword evidence="2" id="KW-1185">Reference proteome</keyword>
<evidence type="ECO:0008006" key="3">
    <source>
        <dbReference type="Google" id="ProtNLM"/>
    </source>
</evidence>
<evidence type="ECO:0000313" key="2">
    <source>
        <dbReference type="Proteomes" id="UP001149165"/>
    </source>
</evidence>
<dbReference type="PANTHER" id="PTHR42085">
    <property type="entry name" value="F-BOX DOMAIN-CONTAINING PROTEIN"/>
    <property type="match status" value="1"/>
</dbReference>
<evidence type="ECO:0000313" key="1">
    <source>
        <dbReference type="EMBL" id="KAJ5100330.1"/>
    </source>
</evidence>
<dbReference type="OrthoDB" id="62952at2759"/>
<proteinExistence type="predicted"/>
<dbReference type="PANTHER" id="PTHR42085:SF2">
    <property type="entry name" value="F-BOX DOMAIN-CONTAINING PROTEIN"/>
    <property type="match status" value="1"/>
</dbReference>
<dbReference type="AlphaFoldDB" id="A0A9W9FHQ0"/>
<gene>
    <name evidence="1" type="ORF">N7456_006382</name>
</gene>
<reference evidence="1" key="1">
    <citation type="submission" date="2022-11" db="EMBL/GenBank/DDBJ databases">
        <authorList>
            <person name="Petersen C."/>
        </authorList>
    </citation>
    <scope>NUCLEOTIDE SEQUENCE</scope>
    <source>
        <strain evidence="1">IBT 30069</strain>
    </source>
</reference>
<dbReference type="InterPro" id="IPR038883">
    <property type="entry name" value="AN11006-like"/>
</dbReference>
<dbReference type="Proteomes" id="UP001149165">
    <property type="component" value="Unassembled WGS sequence"/>
</dbReference>
<sequence length="208" mass="23862">MATSLLDLPTELRLEVYKYFLVPGCSLEPSIEPIFRTRNFIHPEILSTNSTVFYEAREVLYSANVFDFIHSFPMSPDVQMKFLEKIGTRSAWYLRHVCIDFPGLQHLERDEDLSQDSVRIFSKLTAECVNLRKIEIGAHSAVELEEFLAGLEGTECERVLATIDSRFKAMPSKPKVIIQLLEELPIPRVREQMKNLGWTIKLVNSSAL</sequence>
<dbReference type="EMBL" id="JAPQKH010000004">
    <property type="protein sequence ID" value="KAJ5100330.1"/>
    <property type="molecule type" value="Genomic_DNA"/>
</dbReference>
<name>A0A9W9FHQ0_9EURO</name>
<organism evidence="1 2">
    <name type="scientific">Penicillium angulare</name>
    <dbReference type="NCBI Taxonomy" id="116970"/>
    <lineage>
        <taxon>Eukaryota</taxon>
        <taxon>Fungi</taxon>
        <taxon>Dikarya</taxon>
        <taxon>Ascomycota</taxon>
        <taxon>Pezizomycotina</taxon>
        <taxon>Eurotiomycetes</taxon>
        <taxon>Eurotiomycetidae</taxon>
        <taxon>Eurotiales</taxon>
        <taxon>Aspergillaceae</taxon>
        <taxon>Penicillium</taxon>
    </lineage>
</organism>
<accession>A0A9W9FHQ0</accession>
<comment type="caution">
    <text evidence="1">The sequence shown here is derived from an EMBL/GenBank/DDBJ whole genome shotgun (WGS) entry which is preliminary data.</text>
</comment>